<feature type="transmembrane region" description="Helical" evidence="1">
    <location>
        <begin position="154"/>
        <end position="172"/>
    </location>
</feature>
<evidence type="ECO:0008006" key="4">
    <source>
        <dbReference type="Google" id="ProtNLM"/>
    </source>
</evidence>
<dbReference type="PANTHER" id="PTHR11439:SF483">
    <property type="entry name" value="PEPTIDE SYNTHASE GLIP-LIKE, PUTATIVE (AFU_ORTHOLOGUE AFUA_3G12920)-RELATED"/>
    <property type="match status" value="1"/>
</dbReference>
<dbReference type="PANTHER" id="PTHR11439">
    <property type="entry name" value="GAG-POL-RELATED RETROTRANSPOSON"/>
    <property type="match status" value="1"/>
</dbReference>
<evidence type="ECO:0000313" key="2">
    <source>
        <dbReference type="EMBL" id="RDY00431.1"/>
    </source>
</evidence>
<sequence length="173" mass="20400">MGNIFVHQTKYIQELLKKFKLDDCKVMNTLMHPTLVLILDYQDKKVDKIAYKGMIGLLIYLIASKLYIMFNVYLCARFQLDQRETHHIAVKGLFQYLKGCHFIEENLISLTNKRQSIIALSTTRIEYISTKICYSSCYRLDINNKTTTFSRLKFLYSMIIMLQLIGLKNLFFI</sequence>
<keyword evidence="3" id="KW-1185">Reference proteome</keyword>
<comment type="caution">
    <text evidence="2">The sequence shown here is derived from an EMBL/GenBank/DDBJ whole genome shotgun (WGS) entry which is preliminary data.</text>
</comment>
<feature type="non-terminal residue" evidence="2">
    <location>
        <position position="1"/>
    </location>
</feature>
<dbReference type="AlphaFoldDB" id="A0A371HCA8"/>
<name>A0A371HCA8_MUCPR</name>
<keyword evidence="1" id="KW-0812">Transmembrane</keyword>
<keyword evidence="1" id="KW-0472">Membrane</keyword>
<reference evidence="2" key="1">
    <citation type="submission" date="2018-05" db="EMBL/GenBank/DDBJ databases">
        <title>Draft genome of Mucuna pruriens seed.</title>
        <authorList>
            <person name="Nnadi N.E."/>
            <person name="Vos R."/>
            <person name="Hasami M.H."/>
            <person name="Devisetty U.K."/>
            <person name="Aguiy J.C."/>
        </authorList>
    </citation>
    <scope>NUCLEOTIDE SEQUENCE [LARGE SCALE GENOMIC DNA]</scope>
    <source>
        <strain evidence="2">JCA_2017</strain>
    </source>
</reference>
<evidence type="ECO:0000313" key="3">
    <source>
        <dbReference type="Proteomes" id="UP000257109"/>
    </source>
</evidence>
<organism evidence="2 3">
    <name type="scientific">Mucuna pruriens</name>
    <name type="common">Velvet bean</name>
    <name type="synonym">Dolichos pruriens</name>
    <dbReference type="NCBI Taxonomy" id="157652"/>
    <lineage>
        <taxon>Eukaryota</taxon>
        <taxon>Viridiplantae</taxon>
        <taxon>Streptophyta</taxon>
        <taxon>Embryophyta</taxon>
        <taxon>Tracheophyta</taxon>
        <taxon>Spermatophyta</taxon>
        <taxon>Magnoliopsida</taxon>
        <taxon>eudicotyledons</taxon>
        <taxon>Gunneridae</taxon>
        <taxon>Pentapetalae</taxon>
        <taxon>rosids</taxon>
        <taxon>fabids</taxon>
        <taxon>Fabales</taxon>
        <taxon>Fabaceae</taxon>
        <taxon>Papilionoideae</taxon>
        <taxon>50 kb inversion clade</taxon>
        <taxon>NPAAA clade</taxon>
        <taxon>indigoferoid/millettioid clade</taxon>
        <taxon>Phaseoleae</taxon>
        <taxon>Mucuna</taxon>
    </lineage>
</organism>
<keyword evidence="1" id="KW-1133">Transmembrane helix</keyword>
<accession>A0A371HCA8</accession>
<feature type="transmembrane region" description="Helical" evidence="1">
    <location>
        <begin position="49"/>
        <end position="74"/>
    </location>
</feature>
<dbReference type="EMBL" id="QJKJ01003000">
    <property type="protein sequence ID" value="RDY00431.1"/>
    <property type="molecule type" value="Genomic_DNA"/>
</dbReference>
<evidence type="ECO:0000256" key="1">
    <source>
        <dbReference type="SAM" id="Phobius"/>
    </source>
</evidence>
<protein>
    <recommendedName>
        <fullName evidence="4">Mitochondrial protein</fullName>
    </recommendedName>
</protein>
<proteinExistence type="predicted"/>
<gene>
    <name evidence="2" type="ORF">CR513_16395</name>
</gene>
<dbReference type="Proteomes" id="UP000257109">
    <property type="component" value="Unassembled WGS sequence"/>
</dbReference>
<dbReference type="OrthoDB" id="1715131at2759"/>